<protein>
    <submittedName>
        <fullName evidence="3">Biuret hydrolase</fullName>
    </submittedName>
</protein>
<dbReference type="eggNOG" id="COG0154">
    <property type="taxonomic scope" value="Bacteria"/>
</dbReference>
<dbReference type="InterPro" id="IPR023631">
    <property type="entry name" value="Amidase_dom"/>
</dbReference>
<dbReference type="InterPro" id="IPR000120">
    <property type="entry name" value="Amidase"/>
</dbReference>
<dbReference type="OrthoDB" id="9811471at2"/>
<keyword evidence="4" id="KW-1185">Reference proteome</keyword>
<dbReference type="AlphaFoldDB" id="B9KXW7"/>
<dbReference type="EMBL" id="CP001275">
    <property type="protein sequence ID" value="ACM04596.1"/>
    <property type="molecule type" value="Genomic_DNA"/>
</dbReference>
<organism evidence="3 4">
    <name type="scientific">Thermomicrobium roseum (strain ATCC 27502 / DSM 5159 / P-2)</name>
    <dbReference type="NCBI Taxonomy" id="309801"/>
    <lineage>
        <taxon>Bacteria</taxon>
        <taxon>Pseudomonadati</taxon>
        <taxon>Thermomicrobiota</taxon>
        <taxon>Thermomicrobia</taxon>
        <taxon>Thermomicrobiales</taxon>
        <taxon>Thermomicrobiaceae</taxon>
        <taxon>Thermomicrobium</taxon>
    </lineage>
</organism>
<evidence type="ECO:0000313" key="3">
    <source>
        <dbReference type="EMBL" id="ACM04596.1"/>
    </source>
</evidence>
<dbReference type="Pfam" id="PF01425">
    <property type="entry name" value="Amidase"/>
    <property type="match status" value="1"/>
</dbReference>
<dbReference type="GO" id="GO:0016787">
    <property type="term" value="F:hydrolase activity"/>
    <property type="evidence" value="ECO:0007669"/>
    <property type="project" value="UniProtKB-KW"/>
</dbReference>
<dbReference type="RefSeq" id="WP_012641717.1">
    <property type="nucleotide sequence ID" value="NC_011959.1"/>
</dbReference>
<dbReference type="HOGENOM" id="CLU_009600_0_3_0"/>
<evidence type="ECO:0000313" key="4">
    <source>
        <dbReference type="Proteomes" id="UP000000447"/>
    </source>
</evidence>
<dbReference type="PANTHER" id="PTHR11895:SF176">
    <property type="entry name" value="AMIDASE AMID-RELATED"/>
    <property type="match status" value="1"/>
</dbReference>
<accession>B9KXW7</accession>
<evidence type="ECO:0000259" key="2">
    <source>
        <dbReference type="Pfam" id="PF01425"/>
    </source>
</evidence>
<feature type="domain" description="Amidase" evidence="2">
    <location>
        <begin position="99"/>
        <end position="514"/>
    </location>
</feature>
<sequence>MDDTASVALARQNLAALGIPVSDEDLEKAHAAGFFSTAQVFQVMVQRDSEVDDLPDFLTDRLPAPRSWAATGEESPSAAPEILELARALRNGETSSRALVERALEQITRRDQELNAFQLLLPEQALADAEARDAELARGIDRGPLHGLPVALKDLIDLAGTPTTAGSAILANAVASRDATVVQRLRAAGAVIVGKTRLPEFAYSGASNNPHYGPVPNPRDRRRDSGGSSSGSAAAVAAGLVVMAVGSDTGGSIRIPAAYCGIVGLKPTFGRVSARGVYPLAWSLDHIGPLTRTVTDAAVSLEAMAGPDEDDPRTRAVPLPDLVSATQVERLELRVGVVRSTGGDQPLAAPDAVAACERAVAALADAGADLIPLVLPELETLRIVSAAIAQLEAAALHAPTARERWTHYGEFFRLRLLGCFAYPCWGYVAAQRLAKKARARVTSLLEEHDIALLALPTTPTTAPPLGQWTARASWLTAPFNLLGWPALSVPAGLGDDGLPIGLQLVARPWREDLVIAAGALVERAARSSRGSN</sequence>
<dbReference type="Proteomes" id="UP000000447">
    <property type="component" value="Chromosome"/>
</dbReference>
<dbReference type="Gene3D" id="3.90.1300.10">
    <property type="entry name" value="Amidase signature (AS) domain"/>
    <property type="match status" value="1"/>
</dbReference>
<dbReference type="InterPro" id="IPR020556">
    <property type="entry name" value="Amidase_CS"/>
</dbReference>
<evidence type="ECO:0000256" key="1">
    <source>
        <dbReference type="SAM" id="MobiDB-lite"/>
    </source>
</evidence>
<feature type="region of interest" description="Disordered" evidence="1">
    <location>
        <begin position="205"/>
        <end position="230"/>
    </location>
</feature>
<gene>
    <name evidence="3" type="ordered locus">trd_0309</name>
</gene>
<dbReference type="KEGG" id="tro:trd_0309"/>
<proteinExistence type="predicted"/>
<dbReference type="PANTHER" id="PTHR11895">
    <property type="entry name" value="TRANSAMIDASE"/>
    <property type="match status" value="1"/>
</dbReference>
<reference evidence="3 4" key="1">
    <citation type="journal article" date="2009" name="PLoS ONE">
        <title>Complete genome sequence of the aerobic CO-oxidizing thermophile Thermomicrobium roseum.</title>
        <authorList>
            <person name="Wu D."/>
            <person name="Raymond J."/>
            <person name="Wu M."/>
            <person name="Chatterji S."/>
            <person name="Ren Q."/>
            <person name="Graham J.E."/>
            <person name="Bryant D.A."/>
            <person name="Robb F."/>
            <person name="Colman A."/>
            <person name="Tallon L.J."/>
            <person name="Badger J.H."/>
            <person name="Madupu R."/>
            <person name="Ward N.L."/>
            <person name="Eisen J.A."/>
        </authorList>
    </citation>
    <scope>NUCLEOTIDE SEQUENCE [LARGE SCALE GENOMIC DNA]</scope>
    <source>
        <strain evidence="4">ATCC 27502 / DSM 5159 / P-2</strain>
    </source>
</reference>
<dbReference type="SUPFAM" id="SSF75304">
    <property type="entry name" value="Amidase signature (AS) enzymes"/>
    <property type="match status" value="1"/>
</dbReference>
<dbReference type="InterPro" id="IPR036928">
    <property type="entry name" value="AS_sf"/>
</dbReference>
<name>B9KXW7_THERP</name>
<dbReference type="PIRSF" id="PIRSF001221">
    <property type="entry name" value="Amidase_fungi"/>
    <property type="match status" value="1"/>
</dbReference>
<dbReference type="PROSITE" id="PS00571">
    <property type="entry name" value="AMIDASES"/>
    <property type="match status" value="1"/>
</dbReference>
<keyword evidence="3" id="KW-0378">Hydrolase</keyword>
<dbReference type="STRING" id="309801.trd_0309"/>